<proteinExistence type="predicted"/>
<dbReference type="OrthoDB" id="6283281at2759"/>
<reference evidence="3" key="1">
    <citation type="submission" date="2016-06" db="UniProtKB">
        <authorList>
            <consortium name="WormBaseParasite"/>
        </authorList>
    </citation>
    <scope>IDENTIFICATION</scope>
</reference>
<organism evidence="3">
    <name type="scientific">Echinostoma caproni</name>
    <dbReference type="NCBI Taxonomy" id="27848"/>
    <lineage>
        <taxon>Eukaryota</taxon>
        <taxon>Metazoa</taxon>
        <taxon>Spiralia</taxon>
        <taxon>Lophotrochozoa</taxon>
        <taxon>Platyhelminthes</taxon>
        <taxon>Trematoda</taxon>
        <taxon>Digenea</taxon>
        <taxon>Plagiorchiida</taxon>
        <taxon>Echinostomata</taxon>
        <taxon>Echinostomatoidea</taxon>
        <taxon>Echinostomatidae</taxon>
        <taxon>Echinostoma</taxon>
    </lineage>
</organism>
<accession>A0A183AQ08</accession>
<dbReference type="Proteomes" id="UP000272942">
    <property type="component" value="Unassembled WGS sequence"/>
</dbReference>
<sequence>MFSVCVVVPLNSGQLNLAETLPSVLPPVGLPPLLPWRINRTMTATHDSVRPGSMIGVGVGAGVPVGNGAHPLQPGSTKCNHTGLSSCLVNHTRAVLIDQSNMCTPQQDAEKIQCLRELPAESYEVLEGEDVQMRCRVAHQRGKAQWRARNFLLGESLSLVYG</sequence>
<name>A0A183AQ08_9TREM</name>
<gene>
    <name evidence="1" type="ORF">ECPE_LOCUS9043</name>
</gene>
<protein>
    <submittedName>
        <fullName evidence="3">Ig-like domain-containing protein</fullName>
    </submittedName>
</protein>
<dbReference type="EMBL" id="UZAN01046832">
    <property type="protein sequence ID" value="VDP84654.1"/>
    <property type="molecule type" value="Genomic_DNA"/>
</dbReference>
<reference evidence="1 2" key="2">
    <citation type="submission" date="2018-11" db="EMBL/GenBank/DDBJ databases">
        <authorList>
            <consortium name="Pathogen Informatics"/>
        </authorList>
    </citation>
    <scope>NUCLEOTIDE SEQUENCE [LARGE SCALE GENOMIC DNA]</scope>
    <source>
        <strain evidence="1 2">Egypt</strain>
    </source>
</reference>
<evidence type="ECO:0000313" key="1">
    <source>
        <dbReference type="EMBL" id="VDP84654.1"/>
    </source>
</evidence>
<dbReference type="WBParaSite" id="ECPE_0000907101-mRNA-1">
    <property type="protein sequence ID" value="ECPE_0000907101-mRNA-1"/>
    <property type="gene ID" value="ECPE_0000907101"/>
</dbReference>
<evidence type="ECO:0000313" key="2">
    <source>
        <dbReference type="Proteomes" id="UP000272942"/>
    </source>
</evidence>
<keyword evidence="2" id="KW-1185">Reference proteome</keyword>
<dbReference type="AlphaFoldDB" id="A0A183AQ08"/>
<evidence type="ECO:0000313" key="3">
    <source>
        <dbReference type="WBParaSite" id="ECPE_0000907101-mRNA-1"/>
    </source>
</evidence>